<comment type="similarity">
    <text evidence="2 6">Belongs to the FKBP-type PPIase family.</text>
</comment>
<reference evidence="10 11" key="1">
    <citation type="submission" date="2017-08" db="EMBL/GenBank/DDBJ databases">
        <title>Complete genome sequence of Mucilaginibacter sp. strain BJC16-A31.</title>
        <authorList>
            <consortium name="Henan University of Science and Technology"/>
            <person name="You X."/>
        </authorList>
    </citation>
    <scope>NUCLEOTIDE SEQUENCE [LARGE SCALE GENOMIC DNA]</scope>
    <source>
        <strain evidence="10 11">BJC16-A31</strain>
    </source>
</reference>
<dbReference type="Proteomes" id="UP000215002">
    <property type="component" value="Chromosome"/>
</dbReference>
<keyword evidence="8" id="KW-0732">Signal</keyword>
<evidence type="ECO:0000259" key="9">
    <source>
        <dbReference type="PROSITE" id="PS50059"/>
    </source>
</evidence>
<evidence type="ECO:0000256" key="3">
    <source>
        <dbReference type="ARBA" id="ARBA00023110"/>
    </source>
</evidence>
<keyword evidence="11" id="KW-1185">Reference proteome</keyword>
<evidence type="ECO:0000256" key="8">
    <source>
        <dbReference type="SAM" id="SignalP"/>
    </source>
</evidence>
<comment type="catalytic activity">
    <reaction evidence="1 5 6">
        <text>[protein]-peptidylproline (omega=180) = [protein]-peptidylproline (omega=0)</text>
        <dbReference type="Rhea" id="RHEA:16237"/>
        <dbReference type="Rhea" id="RHEA-COMP:10747"/>
        <dbReference type="Rhea" id="RHEA-COMP:10748"/>
        <dbReference type="ChEBI" id="CHEBI:83833"/>
        <dbReference type="ChEBI" id="CHEBI:83834"/>
        <dbReference type="EC" id="5.2.1.8"/>
    </reaction>
</comment>
<dbReference type="SUPFAM" id="SSF54534">
    <property type="entry name" value="FKBP-like"/>
    <property type="match status" value="2"/>
</dbReference>
<keyword evidence="4 5" id="KW-0413">Isomerase</keyword>
<dbReference type="EC" id="5.2.1.8" evidence="6"/>
<evidence type="ECO:0000256" key="5">
    <source>
        <dbReference type="PROSITE-ProRule" id="PRU00277"/>
    </source>
</evidence>
<dbReference type="PROSITE" id="PS50059">
    <property type="entry name" value="FKBP_PPIASE"/>
    <property type="match status" value="1"/>
</dbReference>
<evidence type="ECO:0000256" key="4">
    <source>
        <dbReference type="ARBA" id="ARBA00023235"/>
    </source>
</evidence>
<evidence type="ECO:0000256" key="6">
    <source>
        <dbReference type="RuleBase" id="RU003915"/>
    </source>
</evidence>
<dbReference type="RefSeq" id="WP_094569307.1">
    <property type="nucleotide sequence ID" value="NZ_CP022743.1"/>
</dbReference>
<sequence length="314" mass="34227">MKYILFIFASILAVNVNAQSAMQRTPKGALYQIYTHNTGDKIKEGDIITFQYIQKTDKDSVLYSTYASGRVGQARIQPSQNVADLMEVFPLLAVNDSVLVKVPTDSLFMGHEDKRPPFFPKGSNLDFTIKILKAQSMDAFMGEMKSAEIAGADKYIADHKLNLQTTASGLKYVITQPSTKRKPVNGDTLLVNYTGKGLDDKVFDTSIEANAKAAGLQQEGRHYEPLQLAIGAGGIIAGWEEGLLLLNEGSKATFVIPSKLAYGETGYQGIAPFSTLVFDVELVKIIPAKHTATPGAKTPVKKAGYKKKTTIKKN</sequence>
<protein>
    <recommendedName>
        <fullName evidence="6">Peptidyl-prolyl cis-trans isomerase</fullName>
        <ecNumber evidence="6">5.2.1.8</ecNumber>
    </recommendedName>
</protein>
<feature type="region of interest" description="Disordered" evidence="7">
    <location>
        <begin position="293"/>
        <end position="314"/>
    </location>
</feature>
<accession>A0A223NSE2</accession>
<feature type="signal peptide" evidence="8">
    <location>
        <begin position="1"/>
        <end position="18"/>
    </location>
</feature>
<evidence type="ECO:0000256" key="7">
    <source>
        <dbReference type="SAM" id="MobiDB-lite"/>
    </source>
</evidence>
<evidence type="ECO:0000313" key="11">
    <source>
        <dbReference type="Proteomes" id="UP000215002"/>
    </source>
</evidence>
<feature type="chain" id="PRO_5012736572" description="Peptidyl-prolyl cis-trans isomerase" evidence="8">
    <location>
        <begin position="19"/>
        <end position="314"/>
    </location>
</feature>
<proteinExistence type="inferred from homology"/>
<dbReference type="AlphaFoldDB" id="A0A223NSE2"/>
<name>A0A223NSE2_9SPHI</name>
<dbReference type="InterPro" id="IPR001179">
    <property type="entry name" value="PPIase_FKBP_dom"/>
</dbReference>
<feature type="domain" description="PPIase FKBP-type" evidence="9">
    <location>
        <begin position="186"/>
        <end position="286"/>
    </location>
</feature>
<gene>
    <name evidence="10" type="ORF">MuYL_0857</name>
</gene>
<dbReference type="OrthoDB" id="9814548at2"/>
<evidence type="ECO:0000256" key="1">
    <source>
        <dbReference type="ARBA" id="ARBA00000971"/>
    </source>
</evidence>
<dbReference type="InterPro" id="IPR046357">
    <property type="entry name" value="PPIase_dom_sf"/>
</dbReference>
<evidence type="ECO:0000256" key="2">
    <source>
        <dbReference type="ARBA" id="ARBA00006577"/>
    </source>
</evidence>
<feature type="compositionally biased region" description="Basic residues" evidence="7">
    <location>
        <begin position="299"/>
        <end position="314"/>
    </location>
</feature>
<dbReference type="PANTHER" id="PTHR43811">
    <property type="entry name" value="FKBP-TYPE PEPTIDYL-PROLYL CIS-TRANS ISOMERASE FKPA"/>
    <property type="match status" value="1"/>
</dbReference>
<organism evidence="10 11">
    <name type="scientific">Mucilaginibacter xinganensis</name>
    <dbReference type="NCBI Taxonomy" id="1234841"/>
    <lineage>
        <taxon>Bacteria</taxon>
        <taxon>Pseudomonadati</taxon>
        <taxon>Bacteroidota</taxon>
        <taxon>Sphingobacteriia</taxon>
        <taxon>Sphingobacteriales</taxon>
        <taxon>Sphingobacteriaceae</taxon>
        <taxon>Mucilaginibacter</taxon>
    </lineage>
</organism>
<dbReference type="KEGG" id="muc:MuYL_0857"/>
<dbReference type="PANTHER" id="PTHR43811:SF57">
    <property type="entry name" value="FKBP-TYPE PEPTIDYL-PROLYL CIS-TRANS ISOMERASE FKPA-RELATED"/>
    <property type="match status" value="1"/>
</dbReference>
<dbReference type="GO" id="GO:0003755">
    <property type="term" value="F:peptidyl-prolyl cis-trans isomerase activity"/>
    <property type="evidence" value="ECO:0007669"/>
    <property type="project" value="UniProtKB-UniRule"/>
</dbReference>
<dbReference type="Gene3D" id="3.10.50.40">
    <property type="match status" value="2"/>
</dbReference>
<evidence type="ECO:0000313" key="10">
    <source>
        <dbReference type="EMBL" id="ASU32757.1"/>
    </source>
</evidence>
<dbReference type="Pfam" id="PF00254">
    <property type="entry name" value="FKBP_C"/>
    <property type="match status" value="1"/>
</dbReference>
<keyword evidence="3 5" id="KW-0697">Rotamase</keyword>
<dbReference type="EMBL" id="CP022743">
    <property type="protein sequence ID" value="ASU32757.1"/>
    <property type="molecule type" value="Genomic_DNA"/>
</dbReference>